<dbReference type="PANTHER" id="PTHR33508:SF1">
    <property type="entry name" value="UPF0056 MEMBRANE PROTEIN YHCE"/>
    <property type="match status" value="1"/>
</dbReference>
<comment type="similarity">
    <text evidence="2 7">Belongs to the UPF0056 (MarC) family.</text>
</comment>
<dbReference type="Proteomes" id="UP000008952">
    <property type="component" value="Unassembled WGS sequence"/>
</dbReference>
<evidence type="ECO:0000256" key="7">
    <source>
        <dbReference type="RuleBase" id="RU362048"/>
    </source>
</evidence>
<keyword evidence="5 7" id="KW-1133">Transmembrane helix</keyword>
<evidence type="ECO:0000256" key="2">
    <source>
        <dbReference type="ARBA" id="ARBA00009784"/>
    </source>
</evidence>
<protein>
    <recommendedName>
        <fullName evidence="7">UPF0056 membrane protein</fullName>
    </recommendedName>
</protein>
<dbReference type="AlphaFoldDB" id="J0ZKS2"/>
<evidence type="ECO:0000256" key="3">
    <source>
        <dbReference type="ARBA" id="ARBA00022475"/>
    </source>
</evidence>
<dbReference type="RefSeq" id="WP_008039914.1">
    <property type="nucleotide sequence ID" value="NZ_JH725147.1"/>
</dbReference>
<dbReference type="PANTHER" id="PTHR33508">
    <property type="entry name" value="UPF0056 MEMBRANE PROTEIN YHCE"/>
    <property type="match status" value="1"/>
</dbReference>
<evidence type="ECO:0000256" key="1">
    <source>
        <dbReference type="ARBA" id="ARBA00004651"/>
    </source>
</evidence>
<dbReference type="EMBL" id="AIMB01000008">
    <property type="protein sequence ID" value="EJF88943.1"/>
    <property type="molecule type" value="Genomic_DNA"/>
</dbReference>
<evidence type="ECO:0000313" key="9">
    <source>
        <dbReference type="Proteomes" id="UP000008952"/>
    </source>
</evidence>
<evidence type="ECO:0000256" key="6">
    <source>
        <dbReference type="ARBA" id="ARBA00023136"/>
    </source>
</evidence>
<keyword evidence="3" id="KW-1003">Cell membrane</keyword>
<comment type="caution">
    <text evidence="8">The sequence shown here is derived from an EMBL/GenBank/DDBJ whole genome shotgun (WGS) entry which is preliminary data.</text>
</comment>
<dbReference type="Pfam" id="PF01914">
    <property type="entry name" value="MarC"/>
    <property type="match status" value="1"/>
</dbReference>
<dbReference type="OrthoDB" id="21094at2"/>
<feature type="transmembrane region" description="Helical" evidence="7">
    <location>
        <begin position="112"/>
        <end position="138"/>
    </location>
</feature>
<dbReference type="HOGENOM" id="CLU_079909_2_1_5"/>
<feature type="transmembrane region" description="Helical" evidence="7">
    <location>
        <begin position="186"/>
        <end position="208"/>
    </location>
</feature>
<evidence type="ECO:0000313" key="8">
    <source>
        <dbReference type="EMBL" id="EJF88943.1"/>
    </source>
</evidence>
<dbReference type="InterPro" id="IPR002771">
    <property type="entry name" value="Multi_antbiot-R_MarC"/>
</dbReference>
<gene>
    <name evidence="8" type="ORF">ME5_01494</name>
</gene>
<feature type="transmembrane region" description="Helical" evidence="7">
    <location>
        <begin position="6"/>
        <end position="28"/>
    </location>
</feature>
<organism evidence="8 9">
    <name type="scientific">Bartonella tamiae Th239</name>
    <dbReference type="NCBI Taxonomy" id="1094558"/>
    <lineage>
        <taxon>Bacteria</taxon>
        <taxon>Pseudomonadati</taxon>
        <taxon>Pseudomonadota</taxon>
        <taxon>Alphaproteobacteria</taxon>
        <taxon>Hyphomicrobiales</taxon>
        <taxon>Bartonellaceae</taxon>
        <taxon>Bartonella</taxon>
    </lineage>
</organism>
<keyword evidence="9" id="KW-1185">Reference proteome</keyword>
<keyword evidence="4 7" id="KW-0812">Transmembrane</keyword>
<reference evidence="8 9" key="1">
    <citation type="submission" date="2012-03" db="EMBL/GenBank/DDBJ databases">
        <title>The Genome Sequence of Bartonella tamiae Th239.</title>
        <authorList>
            <consortium name="The Broad Institute Genome Sequencing Platform"/>
            <consortium name="The Broad Institute Genome Sequencing Center for Infectious Disease"/>
            <person name="Feldgarden M."/>
            <person name="Kirby J."/>
            <person name="Kosoy M."/>
            <person name="Birtles R."/>
            <person name="Probert W.S."/>
            <person name="Chiaraviglio L."/>
            <person name="Young S.K."/>
            <person name="Zeng Q."/>
            <person name="Gargeya S."/>
            <person name="Fitzgerald M."/>
            <person name="Haas B."/>
            <person name="Abouelleil A."/>
            <person name="Alvarado L."/>
            <person name="Arachchi H.M."/>
            <person name="Berlin A."/>
            <person name="Chapman S.B."/>
            <person name="Gearin G."/>
            <person name="Goldberg J."/>
            <person name="Griggs A."/>
            <person name="Gujja S."/>
            <person name="Hansen M."/>
            <person name="Heiman D."/>
            <person name="Howarth C."/>
            <person name="Larimer J."/>
            <person name="Lui A."/>
            <person name="MacDonald P.J.P."/>
            <person name="McCowen C."/>
            <person name="Montmayeur A."/>
            <person name="Murphy C."/>
            <person name="Neiman D."/>
            <person name="Pearson M."/>
            <person name="Priest M."/>
            <person name="Roberts A."/>
            <person name="Saif S."/>
            <person name="Shea T."/>
            <person name="Sisk P."/>
            <person name="Stolte C."/>
            <person name="Sykes S."/>
            <person name="Wortman J."/>
            <person name="Nusbaum C."/>
            <person name="Birren B."/>
        </authorList>
    </citation>
    <scope>NUCLEOTIDE SEQUENCE [LARGE SCALE GENOMIC DNA]</scope>
    <source>
        <strain evidence="8 9">Th239</strain>
    </source>
</reference>
<sequence length="213" mass="22420">MAEIVLIINALITLLVTIDPPGLVPIFLRLTYGMTGVERRATAITAAIISFFILTAFALAGETILNGLGISIGAFQIAGGILLFVIAFEMIFEKRSERKEQSAQIAITKDHIRNIAAFPLALPMISGPGAISATILMASKNTGFSGSIVSCIVILGAVLACYGFMMLAHPIDRILGETGRTIVTRLFGVLLAALAVQFVANGVIAIFLSPVSS</sequence>
<feature type="transmembrane region" description="Helical" evidence="7">
    <location>
        <begin position="144"/>
        <end position="165"/>
    </location>
</feature>
<name>J0ZKS2_9HYPH</name>
<dbReference type="NCBIfam" id="TIGR00427">
    <property type="entry name" value="NAAT family transporter"/>
    <property type="match status" value="1"/>
</dbReference>
<comment type="subcellular location">
    <subcellularLocation>
        <location evidence="1 7">Cell membrane</location>
        <topology evidence="1 7">Multi-pass membrane protein</topology>
    </subcellularLocation>
</comment>
<evidence type="ECO:0000256" key="5">
    <source>
        <dbReference type="ARBA" id="ARBA00022989"/>
    </source>
</evidence>
<feature type="transmembrane region" description="Helical" evidence="7">
    <location>
        <begin position="40"/>
        <end position="60"/>
    </location>
</feature>
<evidence type="ECO:0000256" key="4">
    <source>
        <dbReference type="ARBA" id="ARBA00022692"/>
    </source>
</evidence>
<feature type="transmembrane region" description="Helical" evidence="7">
    <location>
        <begin position="72"/>
        <end position="92"/>
    </location>
</feature>
<dbReference type="eggNOG" id="COG2095">
    <property type="taxonomic scope" value="Bacteria"/>
</dbReference>
<proteinExistence type="inferred from homology"/>
<dbReference type="STRING" id="1094558.ME5_01494"/>
<dbReference type="GO" id="GO:0005886">
    <property type="term" value="C:plasma membrane"/>
    <property type="evidence" value="ECO:0007669"/>
    <property type="project" value="UniProtKB-SubCell"/>
</dbReference>
<accession>J0ZKS2</accession>
<keyword evidence="6 7" id="KW-0472">Membrane</keyword>
<dbReference type="PATRIC" id="fig|1094558.3.peg.1596"/>